<feature type="transmembrane region" description="Helical" evidence="1">
    <location>
        <begin position="64"/>
        <end position="83"/>
    </location>
</feature>
<evidence type="ECO:0000256" key="1">
    <source>
        <dbReference type="SAM" id="Phobius"/>
    </source>
</evidence>
<gene>
    <name evidence="3" type="ORF">SAMN04488539_2063</name>
</gene>
<sequence>MSAPLRIAGLDIARALAIIGMIILHMASLLWSTKVILSGLPAALFAILAGVTLMIIGRSYTTTTFLRIVARGSIIALLGLALLPLGGSIQVVLVAMGITMVIVSWVPPLNVWWKLGLFAVATAAATVRYAPFTLPQVYPLLAWIAYFLAGMLLYEVYIRSSRAAVQWTATAFGAVVAVVGTYFRFTTEIPNWLRFTGHTGVLGEIVLSVAVAAVVLHLCILLGRYAGTLTYPLQAMGAMSLTVYVLHVITAFFWQQSVSLHSTPWALAFIVLFLVLATLWRMFMGKGPLERVVSRAITLAVPAVKKV</sequence>
<evidence type="ECO:0000259" key="2">
    <source>
        <dbReference type="Pfam" id="PF04235"/>
    </source>
</evidence>
<feature type="transmembrane region" description="Helical" evidence="1">
    <location>
        <begin position="12"/>
        <end position="31"/>
    </location>
</feature>
<dbReference type="Pfam" id="PF04235">
    <property type="entry name" value="DUF418"/>
    <property type="match status" value="1"/>
</dbReference>
<keyword evidence="1" id="KW-1133">Transmembrane helix</keyword>
<evidence type="ECO:0000313" key="3">
    <source>
        <dbReference type="EMBL" id="SDS63205.1"/>
    </source>
</evidence>
<keyword evidence="4" id="KW-1185">Reference proteome</keyword>
<keyword evidence="1" id="KW-0812">Transmembrane</keyword>
<feature type="domain" description="DUF418" evidence="2">
    <location>
        <begin position="169"/>
        <end position="294"/>
    </location>
</feature>
<dbReference type="AlphaFoldDB" id="A0A1H1TSA5"/>
<feature type="transmembrane region" description="Helical" evidence="1">
    <location>
        <begin position="137"/>
        <end position="157"/>
    </location>
</feature>
<evidence type="ECO:0000313" key="4">
    <source>
        <dbReference type="Proteomes" id="UP000182237"/>
    </source>
</evidence>
<feature type="transmembrane region" description="Helical" evidence="1">
    <location>
        <begin position="164"/>
        <end position="185"/>
    </location>
</feature>
<dbReference type="RefSeq" id="WP_040421005.1">
    <property type="nucleotide sequence ID" value="NZ_LT629765.1"/>
</dbReference>
<feature type="transmembrane region" description="Helical" evidence="1">
    <location>
        <begin position="89"/>
        <end position="106"/>
    </location>
</feature>
<dbReference type="Proteomes" id="UP000182237">
    <property type="component" value="Chromosome I"/>
</dbReference>
<dbReference type="EMBL" id="LT629765">
    <property type="protein sequence ID" value="SDS63205.1"/>
    <property type="molecule type" value="Genomic_DNA"/>
</dbReference>
<organism evidence="3 4">
    <name type="scientific">Corynebacterium timonense</name>
    <dbReference type="NCBI Taxonomy" id="441500"/>
    <lineage>
        <taxon>Bacteria</taxon>
        <taxon>Bacillati</taxon>
        <taxon>Actinomycetota</taxon>
        <taxon>Actinomycetes</taxon>
        <taxon>Mycobacteriales</taxon>
        <taxon>Corynebacteriaceae</taxon>
        <taxon>Corynebacterium</taxon>
    </lineage>
</organism>
<feature type="transmembrane region" description="Helical" evidence="1">
    <location>
        <begin position="205"/>
        <end position="223"/>
    </location>
</feature>
<feature type="transmembrane region" description="Helical" evidence="1">
    <location>
        <begin position="235"/>
        <end position="254"/>
    </location>
</feature>
<proteinExistence type="predicted"/>
<dbReference type="eggNOG" id="COG2311">
    <property type="taxonomic scope" value="Bacteria"/>
</dbReference>
<dbReference type="OrthoDB" id="4966979at2"/>
<feature type="transmembrane region" description="Helical" evidence="1">
    <location>
        <begin position="266"/>
        <end position="283"/>
    </location>
</feature>
<keyword evidence="1" id="KW-0472">Membrane</keyword>
<reference evidence="3 4" key="1">
    <citation type="submission" date="2016-10" db="EMBL/GenBank/DDBJ databases">
        <authorList>
            <person name="de Groot N.N."/>
        </authorList>
    </citation>
    <scope>NUCLEOTIDE SEQUENCE [LARGE SCALE GENOMIC DNA]</scope>
    <source>
        <strain evidence="3 4">DSM 45434</strain>
    </source>
</reference>
<name>A0A1H1TSA5_9CORY</name>
<dbReference type="STRING" id="1203190.GCA_000312345_00869"/>
<feature type="transmembrane region" description="Helical" evidence="1">
    <location>
        <begin position="111"/>
        <end position="131"/>
    </location>
</feature>
<dbReference type="InterPro" id="IPR007349">
    <property type="entry name" value="DUF418"/>
</dbReference>
<protein>
    <recommendedName>
        <fullName evidence="2">DUF418 domain-containing protein</fullName>
    </recommendedName>
</protein>
<accession>A0A1H1TSA5</accession>
<feature type="transmembrane region" description="Helical" evidence="1">
    <location>
        <begin position="37"/>
        <end position="57"/>
    </location>
</feature>